<keyword evidence="2" id="KW-0238">DNA-binding</keyword>
<evidence type="ECO:0000256" key="3">
    <source>
        <dbReference type="ARBA" id="ARBA00023163"/>
    </source>
</evidence>
<protein>
    <submittedName>
        <fullName evidence="5">AraC family transcriptional regulator</fullName>
    </submittedName>
</protein>
<evidence type="ECO:0000313" key="5">
    <source>
        <dbReference type="EMBL" id="RKN75787.1"/>
    </source>
</evidence>
<dbReference type="SUPFAM" id="SSF51215">
    <property type="entry name" value="Regulatory protein AraC"/>
    <property type="match status" value="1"/>
</dbReference>
<evidence type="ECO:0000256" key="1">
    <source>
        <dbReference type="ARBA" id="ARBA00023015"/>
    </source>
</evidence>
<accession>A0A3B0BUV0</accession>
<dbReference type="RefSeq" id="WP_120750017.1">
    <property type="nucleotide sequence ID" value="NZ_RBAH01000022.1"/>
</dbReference>
<dbReference type="PANTHER" id="PTHR43280:SF2">
    <property type="entry name" value="HTH-TYPE TRANSCRIPTIONAL REGULATOR EXSA"/>
    <property type="match status" value="1"/>
</dbReference>
<keyword evidence="1" id="KW-0805">Transcription regulation</keyword>
<sequence length="274" mass="31720">MNSAALVSCIPSLIFWQYWERKMKFLLYKDIYRHWVIFAVEEGSFYYEINSVKGTASPGDLVLCPPETAFCRIVMSQLTFFVIRLHWKTADGRELEPDGLHNIPVGKINIQDTGRLTANFEAMKRLRERFEPLDMIKGNHYLHDIWLLFCEELSADEQSAEPAQAKQSDEVTQKARSLIQKHALETISLKEIASSLGISAVQLTKKFKTAYDVTPIQYLTSIRLNKAKKLLLETNMTLEKISECCGYQNGYYLNRIFMKHLNVTPTQFRKTHRV</sequence>
<evidence type="ECO:0000313" key="6">
    <source>
        <dbReference type="Proteomes" id="UP000282311"/>
    </source>
</evidence>
<organism evidence="5 6">
    <name type="scientific">Paenibacillus ginsengarvi</name>
    <dbReference type="NCBI Taxonomy" id="400777"/>
    <lineage>
        <taxon>Bacteria</taxon>
        <taxon>Bacillati</taxon>
        <taxon>Bacillota</taxon>
        <taxon>Bacilli</taxon>
        <taxon>Bacillales</taxon>
        <taxon>Paenibacillaceae</taxon>
        <taxon>Paenibacillus</taxon>
    </lineage>
</organism>
<proteinExistence type="predicted"/>
<dbReference type="InterPro" id="IPR018060">
    <property type="entry name" value="HTH_AraC"/>
</dbReference>
<keyword evidence="3" id="KW-0804">Transcription</keyword>
<dbReference type="OrthoDB" id="2636626at2"/>
<gene>
    <name evidence="5" type="ORF">D7M11_25105</name>
</gene>
<dbReference type="Gene3D" id="1.10.10.60">
    <property type="entry name" value="Homeodomain-like"/>
    <property type="match status" value="2"/>
</dbReference>
<dbReference type="Pfam" id="PF12833">
    <property type="entry name" value="HTH_18"/>
    <property type="match status" value="1"/>
</dbReference>
<evidence type="ECO:0000256" key="2">
    <source>
        <dbReference type="ARBA" id="ARBA00023125"/>
    </source>
</evidence>
<name>A0A3B0BUV0_9BACL</name>
<dbReference type="Proteomes" id="UP000282311">
    <property type="component" value="Unassembled WGS sequence"/>
</dbReference>
<dbReference type="PANTHER" id="PTHR43280">
    <property type="entry name" value="ARAC-FAMILY TRANSCRIPTIONAL REGULATOR"/>
    <property type="match status" value="1"/>
</dbReference>
<dbReference type="SUPFAM" id="SSF46689">
    <property type="entry name" value="Homeodomain-like"/>
    <property type="match status" value="2"/>
</dbReference>
<reference evidence="5 6" key="1">
    <citation type="journal article" date="2007" name="Int. J. Syst. Evol. Microbiol.">
        <title>Paenibacillus ginsengarvi sp. nov., isolated from soil from ginseng cultivation.</title>
        <authorList>
            <person name="Yoon M.H."/>
            <person name="Ten L.N."/>
            <person name="Im W.T."/>
        </authorList>
    </citation>
    <scope>NUCLEOTIDE SEQUENCE [LARGE SCALE GENOMIC DNA]</scope>
    <source>
        <strain evidence="5 6">KCTC 13059</strain>
    </source>
</reference>
<dbReference type="EMBL" id="RBAH01000022">
    <property type="protein sequence ID" value="RKN75787.1"/>
    <property type="molecule type" value="Genomic_DNA"/>
</dbReference>
<dbReference type="InterPro" id="IPR009057">
    <property type="entry name" value="Homeodomain-like_sf"/>
</dbReference>
<comment type="caution">
    <text evidence="5">The sequence shown here is derived from an EMBL/GenBank/DDBJ whole genome shotgun (WGS) entry which is preliminary data.</text>
</comment>
<dbReference type="InterPro" id="IPR037923">
    <property type="entry name" value="HTH-like"/>
</dbReference>
<dbReference type="GO" id="GO:0043565">
    <property type="term" value="F:sequence-specific DNA binding"/>
    <property type="evidence" value="ECO:0007669"/>
    <property type="project" value="InterPro"/>
</dbReference>
<dbReference type="SMART" id="SM00342">
    <property type="entry name" value="HTH_ARAC"/>
    <property type="match status" value="1"/>
</dbReference>
<dbReference type="AlphaFoldDB" id="A0A3B0BUV0"/>
<feature type="domain" description="HTH araC/xylS-type" evidence="4">
    <location>
        <begin position="173"/>
        <end position="271"/>
    </location>
</feature>
<dbReference type="PROSITE" id="PS01124">
    <property type="entry name" value="HTH_ARAC_FAMILY_2"/>
    <property type="match status" value="1"/>
</dbReference>
<keyword evidence="6" id="KW-1185">Reference proteome</keyword>
<evidence type="ECO:0000259" key="4">
    <source>
        <dbReference type="PROSITE" id="PS01124"/>
    </source>
</evidence>
<dbReference type="GO" id="GO:0003700">
    <property type="term" value="F:DNA-binding transcription factor activity"/>
    <property type="evidence" value="ECO:0007669"/>
    <property type="project" value="InterPro"/>
</dbReference>